<dbReference type="EMBL" id="JBBKAM010000002">
    <property type="protein sequence ID" value="MEJ8641111.1"/>
    <property type="molecule type" value="Genomic_DNA"/>
</dbReference>
<keyword evidence="3" id="KW-1185">Reference proteome</keyword>
<name>A0ABU8TZR0_9ACTN</name>
<accession>A0ABU8TZR0</accession>
<gene>
    <name evidence="2" type="ORF">WKI68_05785</name>
</gene>
<protein>
    <submittedName>
        <fullName evidence="2">Uncharacterized protein</fullName>
    </submittedName>
</protein>
<comment type="caution">
    <text evidence="2">The sequence shown here is derived from an EMBL/GenBank/DDBJ whole genome shotgun (WGS) entry which is preliminary data.</text>
</comment>
<evidence type="ECO:0000313" key="3">
    <source>
        <dbReference type="Proteomes" id="UP001382904"/>
    </source>
</evidence>
<evidence type="ECO:0000313" key="2">
    <source>
        <dbReference type="EMBL" id="MEJ8641111.1"/>
    </source>
</evidence>
<dbReference type="Proteomes" id="UP001382904">
    <property type="component" value="Unassembled WGS sequence"/>
</dbReference>
<feature type="region of interest" description="Disordered" evidence="1">
    <location>
        <begin position="1"/>
        <end position="70"/>
    </location>
</feature>
<reference evidence="2 3" key="1">
    <citation type="submission" date="2024-03" db="EMBL/GenBank/DDBJ databases">
        <title>Novel Streptomyces species of biotechnological and ecological value are a feature of Machair soil.</title>
        <authorList>
            <person name="Prole J.R."/>
            <person name="Goodfellow M."/>
            <person name="Allenby N."/>
            <person name="Ward A.C."/>
        </authorList>
    </citation>
    <scope>NUCLEOTIDE SEQUENCE [LARGE SCALE GENOMIC DNA]</scope>
    <source>
        <strain evidence="2 3">MS1.HAVA.3</strain>
    </source>
</reference>
<feature type="compositionally biased region" description="Polar residues" evidence="1">
    <location>
        <begin position="1"/>
        <end position="60"/>
    </location>
</feature>
<proteinExistence type="predicted"/>
<sequence>MKITLWASSAERTVATVSSESGAEASTPSSSAPMNPASRRTTTGPTRVSASVNSLSNNDTAVELHRLSVG</sequence>
<evidence type="ECO:0000256" key="1">
    <source>
        <dbReference type="SAM" id="MobiDB-lite"/>
    </source>
</evidence>
<organism evidence="2 3">
    <name type="scientific">Streptomyces caledonius</name>
    <dbReference type="NCBI Taxonomy" id="3134107"/>
    <lineage>
        <taxon>Bacteria</taxon>
        <taxon>Bacillati</taxon>
        <taxon>Actinomycetota</taxon>
        <taxon>Actinomycetes</taxon>
        <taxon>Kitasatosporales</taxon>
        <taxon>Streptomycetaceae</taxon>
        <taxon>Streptomyces</taxon>
    </lineage>
</organism>